<comment type="similarity">
    <text evidence="4">Belongs to the TonB-dependent receptor family.</text>
</comment>
<evidence type="ECO:0000256" key="5">
    <source>
        <dbReference type="SAM" id="MobiDB-lite"/>
    </source>
</evidence>
<dbReference type="OrthoDB" id="5476657at2"/>
<dbReference type="Pfam" id="PF07715">
    <property type="entry name" value="Plug"/>
    <property type="match status" value="1"/>
</dbReference>
<protein>
    <submittedName>
        <fullName evidence="9">TonB-dependent receptor</fullName>
    </submittedName>
</protein>
<dbReference type="SUPFAM" id="SSF56935">
    <property type="entry name" value="Porins"/>
    <property type="match status" value="1"/>
</dbReference>
<evidence type="ECO:0000313" key="9">
    <source>
        <dbReference type="EMBL" id="RJF91534.1"/>
    </source>
</evidence>
<evidence type="ECO:0000256" key="6">
    <source>
        <dbReference type="SAM" id="SignalP"/>
    </source>
</evidence>
<evidence type="ECO:0000256" key="1">
    <source>
        <dbReference type="ARBA" id="ARBA00004442"/>
    </source>
</evidence>
<keyword evidence="9" id="KW-0675">Receptor</keyword>
<feature type="region of interest" description="Disordered" evidence="5">
    <location>
        <begin position="580"/>
        <end position="605"/>
    </location>
</feature>
<dbReference type="Gene3D" id="2.170.130.10">
    <property type="entry name" value="TonB-dependent receptor, plug domain"/>
    <property type="match status" value="1"/>
</dbReference>
<evidence type="ECO:0000256" key="3">
    <source>
        <dbReference type="ARBA" id="ARBA00023237"/>
    </source>
</evidence>
<keyword evidence="6" id="KW-0732">Signal</keyword>
<dbReference type="InterPro" id="IPR000531">
    <property type="entry name" value="Beta-barrel_TonB"/>
</dbReference>
<evidence type="ECO:0000256" key="2">
    <source>
        <dbReference type="ARBA" id="ARBA00023136"/>
    </source>
</evidence>
<feature type="domain" description="TonB-dependent receptor plug" evidence="8">
    <location>
        <begin position="54"/>
        <end position="171"/>
    </location>
</feature>
<feature type="signal peptide" evidence="6">
    <location>
        <begin position="1"/>
        <end position="20"/>
    </location>
</feature>
<feature type="chain" id="PRO_5019141245" evidence="6">
    <location>
        <begin position="21"/>
        <end position="1049"/>
    </location>
</feature>
<evidence type="ECO:0000259" key="8">
    <source>
        <dbReference type="Pfam" id="PF07715"/>
    </source>
</evidence>
<dbReference type="InterPro" id="IPR010104">
    <property type="entry name" value="TonB_rcpt_bac"/>
</dbReference>
<dbReference type="GO" id="GO:0009279">
    <property type="term" value="C:cell outer membrane"/>
    <property type="evidence" value="ECO:0007669"/>
    <property type="project" value="UniProtKB-SubCell"/>
</dbReference>
<organism evidence="9 10">
    <name type="scientific">Sphingomonas cavernae</name>
    <dbReference type="NCBI Taxonomy" id="2320861"/>
    <lineage>
        <taxon>Bacteria</taxon>
        <taxon>Pseudomonadati</taxon>
        <taxon>Pseudomonadota</taxon>
        <taxon>Alphaproteobacteria</taxon>
        <taxon>Sphingomonadales</taxon>
        <taxon>Sphingomonadaceae</taxon>
        <taxon>Sphingomonas</taxon>
    </lineage>
</organism>
<sequence length="1049" mass="113700">MSTFAICRSASVIAISTCLAAPCFAQAEATPVADEEEIIVTGIRASLEAAMDIKRESTGVVDAISAEDIGKFPDTNIAESLQRIPGVSIDRVNGEGSKVTVRGFGPQFNLITLNGRQLATSSVGVVGGDQDVENQQPTSRSFDFSNLAPEGVRTLEVYKTARTALPSGGIGATINIRTQRPLETGETGLRGSVGAKAVYDTSVDGFEVTPEFSGIVGWSNDSETFGVSLFGSYQDRKSAAPSATSNDWNIRTFGDFLNPDNGFVRRDGTTQIENAPTDLSTLVAVPNDSRYHYSESQRERINGLLTLQFKPMETLTLTADALYAQNKVKEERSDQGNWFNRPFNQVRFDDNPTVATTVFLQETLTGVKDIGFEQQYRATKSDLYSFGFNANWEISDGFTLTLDANTSKAKDRPDSPNGASSTLVGIGAPVVSAHSVDYSGAIPVQEWTLNDALRGNNNGVLDIGDLGTQVARTVTARQEHRINQFAADLGWEFDGGGRFDLGVNYIDSKMESQRSQTQQTLGDWGINNVGDVSALAGDLIEQFCMACKFDHYKPGNAAIAFRGNAVDLYEVLSAAYLTDADPRDPDLDDADPNTPGQQGRPIDATAGLDDEVKEKIWAGYVQFTWKGEFMGRPAGVVAGVRYENTKVTSNSLIRQPARIAWVADNDFTTVLSDDVVPIQAEGEYNNLLPAIDFQIEPMDNLLARVSYSRTLARPDYGNLFASVSVDNNNPNRPTAAGGVATANAGNPSLKPLVSDNFDVSLEWYFDKSSYISAAFFYKKVKNFPGAGQVEQELFGLRDPSSGAAGTRSGAALAELQRLGLDTSDVNLFTMTALIVEQGGGIDPTTVANASAVFQANLTGGSLNQTFVDQVLGRTDVIANSSDPLFNFSVDTPVNTETGNIHGFELQGQYFFGDSGFGIAGSYTNVNGDVGFDIGADPNTDQFALTGLANSYNITGIFEKYGVSARVAYNWRDKYLSRLNRQGSRNPVFVAPFGTLDVSVTYDVTENIQVSFEGVNLLSEPIRTYARDRDELWFAQELSPRFYLGARYRF</sequence>
<keyword evidence="10" id="KW-1185">Reference proteome</keyword>
<dbReference type="InterPro" id="IPR012910">
    <property type="entry name" value="Plug_dom"/>
</dbReference>
<name>A0A418WNE8_9SPHN</name>
<dbReference type="Proteomes" id="UP000286100">
    <property type="component" value="Unassembled WGS sequence"/>
</dbReference>
<keyword evidence="4" id="KW-0798">TonB box</keyword>
<comment type="caution">
    <text evidence="9">The sequence shown here is derived from an EMBL/GenBank/DDBJ whole genome shotgun (WGS) entry which is preliminary data.</text>
</comment>
<accession>A0A418WNE8</accession>
<evidence type="ECO:0000259" key="7">
    <source>
        <dbReference type="Pfam" id="PF00593"/>
    </source>
</evidence>
<dbReference type="PANTHER" id="PTHR40980">
    <property type="entry name" value="PLUG DOMAIN-CONTAINING PROTEIN"/>
    <property type="match status" value="1"/>
</dbReference>
<dbReference type="PANTHER" id="PTHR40980:SF3">
    <property type="entry name" value="TONB-DEPENDENT RECEPTOR-LIKE BETA-BARREL DOMAIN-CONTAINING PROTEIN"/>
    <property type="match status" value="1"/>
</dbReference>
<evidence type="ECO:0000256" key="4">
    <source>
        <dbReference type="RuleBase" id="RU003357"/>
    </source>
</evidence>
<gene>
    <name evidence="9" type="ORF">D3876_11620</name>
</gene>
<dbReference type="Gene3D" id="2.40.170.20">
    <property type="entry name" value="TonB-dependent receptor, beta-barrel domain"/>
    <property type="match status" value="1"/>
</dbReference>
<evidence type="ECO:0000313" key="10">
    <source>
        <dbReference type="Proteomes" id="UP000286100"/>
    </source>
</evidence>
<comment type="subcellular location">
    <subcellularLocation>
        <location evidence="1 4">Cell outer membrane</location>
    </subcellularLocation>
</comment>
<proteinExistence type="inferred from homology"/>
<feature type="domain" description="TonB-dependent receptor-like beta-barrel" evidence="7">
    <location>
        <begin position="464"/>
        <end position="1016"/>
    </location>
</feature>
<dbReference type="InterPro" id="IPR036942">
    <property type="entry name" value="Beta-barrel_TonB_sf"/>
</dbReference>
<keyword evidence="2 4" id="KW-0472">Membrane</keyword>
<keyword evidence="3" id="KW-0998">Cell outer membrane</keyword>
<dbReference type="AlphaFoldDB" id="A0A418WNE8"/>
<dbReference type="Pfam" id="PF00593">
    <property type="entry name" value="TonB_dep_Rec_b-barrel"/>
    <property type="match status" value="1"/>
</dbReference>
<dbReference type="InterPro" id="IPR037066">
    <property type="entry name" value="Plug_dom_sf"/>
</dbReference>
<dbReference type="NCBIfam" id="TIGR01782">
    <property type="entry name" value="TonB-Xanth-Caul"/>
    <property type="match status" value="1"/>
</dbReference>
<reference evidence="9 10" key="1">
    <citation type="submission" date="2018-09" db="EMBL/GenBank/DDBJ databases">
        <authorList>
            <person name="Zhu H."/>
        </authorList>
    </citation>
    <scope>NUCLEOTIDE SEQUENCE [LARGE SCALE GENOMIC DNA]</scope>
    <source>
        <strain evidence="9 10">K2R01-6</strain>
    </source>
</reference>
<dbReference type="EMBL" id="QYUM01000003">
    <property type="protein sequence ID" value="RJF91534.1"/>
    <property type="molecule type" value="Genomic_DNA"/>
</dbReference>